<dbReference type="PANTHER" id="PTHR39597:SF1">
    <property type="entry name" value="UBA DOMAIN-CONTAINING PROTEIN RUP1"/>
    <property type="match status" value="1"/>
</dbReference>
<feature type="region of interest" description="Disordered" evidence="2">
    <location>
        <begin position="284"/>
        <end position="305"/>
    </location>
</feature>
<evidence type="ECO:0000256" key="2">
    <source>
        <dbReference type="SAM" id="MobiDB-lite"/>
    </source>
</evidence>
<evidence type="ECO:0000256" key="1">
    <source>
        <dbReference type="SAM" id="Coils"/>
    </source>
</evidence>
<dbReference type="AlphaFoldDB" id="A0A9P6DYE8"/>
<dbReference type="InterPro" id="IPR038765">
    <property type="entry name" value="Papain-like_cys_pep_sf"/>
</dbReference>
<dbReference type="Gene3D" id="3.90.70.10">
    <property type="entry name" value="Cysteine proteinases"/>
    <property type="match status" value="1"/>
</dbReference>
<dbReference type="GO" id="GO:0004843">
    <property type="term" value="F:cysteine-type deubiquitinase activity"/>
    <property type="evidence" value="ECO:0007669"/>
    <property type="project" value="InterPro"/>
</dbReference>
<dbReference type="SUPFAM" id="SSF54001">
    <property type="entry name" value="Cysteine proteinases"/>
    <property type="match status" value="1"/>
</dbReference>
<dbReference type="InterPro" id="IPR055335">
    <property type="entry name" value="Ucp6/RUP1"/>
</dbReference>
<dbReference type="OrthoDB" id="443682at2759"/>
<dbReference type="CDD" id="cd02257">
    <property type="entry name" value="Peptidase_C19"/>
    <property type="match status" value="1"/>
</dbReference>
<comment type="caution">
    <text evidence="4">The sequence shown here is derived from an EMBL/GenBank/DDBJ whole genome shotgun (WGS) entry which is preliminary data.</text>
</comment>
<evidence type="ECO:0000259" key="3">
    <source>
        <dbReference type="PROSITE" id="PS50235"/>
    </source>
</evidence>
<name>A0A9P6DYE8_9AGAM</name>
<feature type="coiled-coil region" evidence="1">
    <location>
        <begin position="394"/>
        <end position="429"/>
    </location>
</feature>
<reference evidence="4" key="1">
    <citation type="journal article" date="2020" name="Nat. Commun.">
        <title>Large-scale genome sequencing of mycorrhizal fungi provides insights into the early evolution of symbiotic traits.</title>
        <authorList>
            <person name="Miyauchi S."/>
            <person name="Kiss E."/>
            <person name="Kuo A."/>
            <person name="Drula E."/>
            <person name="Kohler A."/>
            <person name="Sanchez-Garcia M."/>
            <person name="Morin E."/>
            <person name="Andreopoulos B."/>
            <person name="Barry K.W."/>
            <person name="Bonito G."/>
            <person name="Buee M."/>
            <person name="Carver A."/>
            <person name="Chen C."/>
            <person name="Cichocki N."/>
            <person name="Clum A."/>
            <person name="Culley D."/>
            <person name="Crous P.W."/>
            <person name="Fauchery L."/>
            <person name="Girlanda M."/>
            <person name="Hayes R.D."/>
            <person name="Keri Z."/>
            <person name="LaButti K."/>
            <person name="Lipzen A."/>
            <person name="Lombard V."/>
            <person name="Magnuson J."/>
            <person name="Maillard F."/>
            <person name="Murat C."/>
            <person name="Nolan M."/>
            <person name="Ohm R.A."/>
            <person name="Pangilinan J."/>
            <person name="Pereira M.F."/>
            <person name="Perotto S."/>
            <person name="Peter M."/>
            <person name="Pfister S."/>
            <person name="Riley R."/>
            <person name="Sitrit Y."/>
            <person name="Stielow J.B."/>
            <person name="Szollosi G."/>
            <person name="Zifcakova L."/>
            <person name="Stursova M."/>
            <person name="Spatafora J.W."/>
            <person name="Tedersoo L."/>
            <person name="Vaario L.M."/>
            <person name="Yamada A."/>
            <person name="Yan M."/>
            <person name="Wang P."/>
            <person name="Xu J."/>
            <person name="Bruns T."/>
            <person name="Baldrian P."/>
            <person name="Vilgalys R."/>
            <person name="Dunand C."/>
            <person name="Henrissat B."/>
            <person name="Grigoriev I.V."/>
            <person name="Hibbett D."/>
            <person name="Nagy L.G."/>
            <person name="Martin F.M."/>
        </authorList>
    </citation>
    <scope>NUCLEOTIDE SEQUENCE</scope>
    <source>
        <strain evidence="4">UP504</strain>
    </source>
</reference>
<dbReference type="PANTHER" id="PTHR39597">
    <property type="entry name" value="UBA DOMAIN-CONTAINING PROTEIN RUP1"/>
    <property type="match status" value="1"/>
</dbReference>
<evidence type="ECO:0000313" key="5">
    <source>
        <dbReference type="Proteomes" id="UP000886523"/>
    </source>
</evidence>
<sequence length="567" mass="64968">MTIAQDDDLQRAMEASLNSSYNEHSDELWVPGRTRVDKTCTPIPDSPVSAWAAPVAIRASNGRLQFAALLIQALYAVPQLRDRLMEVTLDPYDTHERLVFNEGQNDHVRHFFELQRVFCMLDYTQRAHIEIDYLLSILGCQVPTRIQRPEKQSLDLLNNVCDSIESALMAYYAVYQIKRLPTLTTHFLPHSPPVFHILLKPTQYRNDLHSCLQYFFTEDIQRGSQKSGKAKAKDAAVGSCRFMQWQTPVLIFRLFRDPHESSAATDIKSSSNVSATTTTAFVTTASNSSLTPGSGTRREKPQPEPFKFPSVLQMDRWYINNASFTNDANYEIRQLRSEAVELEGKLARLLTHNDHDNLASLQSALYYVENVASRDTEERKAAHAAASSKLRAIIERIQQEIQKTKVAIRHNLEEQSRIYEETTGELEEEFRYDLRAVLMHNGSYGPKNVYAYVKSSSGEWWKSVYDVVTKVRKHSPIFRPPDMTFSLQVTEETVLTDRAGLYLNSGPYMLFYSRVTPEWEIDGDSGEPSWPPQAIPPVDMKLSWHFDFLKKTIGICAKNWPPKMNWR</sequence>
<gene>
    <name evidence="4" type="ORF">BS47DRAFT_727689</name>
</gene>
<dbReference type="Pfam" id="PF00443">
    <property type="entry name" value="UCH"/>
    <property type="match status" value="1"/>
</dbReference>
<evidence type="ECO:0000313" key="4">
    <source>
        <dbReference type="EMBL" id="KAF9515889.1"/>
    </source>
</evidence>
<keyword evidence="1" id="KW-0175">Coiled coil</keyword>
<accession>A0A9P6DYE8</accession>
<protein>
    <recommendedName>
        <fullName evidence="3">USP domain-containing protein</fullName>
    </recommendedName>
</protein>
<dbReference type="EMBL" id="MU128945">
    <property type="protein sequence ID" value="KAF9515889.1"/>
    <property type="molecule type" value="Genomic_DNA"/>
</dbReference>
<feature type="coiled-coil region" evidence="1">
    <location>
        <begin position="325"/>
        <end position="352"/>
    </location>
</feature>
<keyword evidence="5" id="KW-1185">Reference proteome</keyword>
<dbReference type="GO" id="GO:0016579">
    <property type="term" value="P:protein deubiquitination"/>
    <property type="evidence" value="ECO:0007669"/>
    <property type="project" value="InterPro"/>
</dbReference>
<dbReference type="InterPro" id="IPR001394">
    <property type="entry name" value="Peptidase_C19_UCH"/>
</dbReference>
<feature type="domain" description="USP" evidence="3">
    <location>
        <begin position="55"/>
        <end position="515"/>
    </location>
</feature>
<organism evidence="4 5">
    <name type="scientific">Hydnum rufescens UP504</name>
    <dbReference type="NCBI Taxonomy" id="1448309"/>
    <lineage>
        <taxon>Eukaryota</taxon>
        <taxon>Fungi</taxon>
        <taxon>Dikarya</taxon>
        <taxon>Basidiomycota</taxon>
        <taxon>Agaricomycotina</taxon>
        <taxon>Agaricomycetes</taxon>
        <taxon>Cantharellales</taxon>
        <taxon>Hydnaceae</taxon>
        <taxon>Hydnum</taxon>
    </lineage>
</organism>
<dbReference type="PROSITE" id="PS50235">
    <property type="entry name" value="USP_3"/>
    <property type="match status" value="1"/>
</dbReference>
<proteinExistence type="predicted"/>
<dbReference type="Proteomes" id="UP000886523">
    <property type="component" value="Unassembled WGS sequence"/>
</dbReference>
<dbReference type="InterPro" id="IPR028889">
    <property type="entry name" value="USP"/>
</dbReference>